<keyword evidence="6" id="KW-0443">Lipid metabolism</keyword>
<evidence type="ECO:0000256" key="8">
    <source>
        <dbReference type="ARBA" id="ARBA00023315"/>
    </source>
</evidence>
<accession>A0ABP9DY57</accession>
<comment type="similarity">
    <text evidence="2 9">Belongs to the thiolase-like superfamily. Thiolase family.</text>
</comment>
<dbReference type="Proteomes" id="UP001500457">
    <property type="component" value="Unassembled WGS sequence"/>
</dbReference>
<dbReference type="SUPFAM" id="SSF53901">
    <property type="entry name" value="Thiolase-like"/>
    <property type="match status" value="2"/>
</dbReference>
<comment type="caution">
    <text evidence="12">The sequence shown here is derived from an EMBL/GenBank/DDBJ whole genome shotgun (WGS) entry which is preliminary data.</text>
</comment>
<evidence type="ECO:0000259" key="10">
    <source>
        <dbReference type="Pfam" id="PF00108"/>
    </source>
</evidence>
<dbReference type="PIRSF" id="PIRSF000429">
    <property type="entry name" value="Ac-CoA_Ac_transf"/>
    <property type="match status" value="1"/>
</dbReference>
<evidence type="ECO:0000256" key="7">
    <source>
        <dbReference type="ARBA" id="ARBA00023140"/>
    </source>
</evidence>
<feature type="domain" description="Thiolase C-terminal" evidence="11">
    <location>
        <begin position="287"/>
        <end position="412"/>
    </location>
</feature>
<name>A0ABP9DY57_9PSEU</name>
<keyword evidence="7" id="KW-0576">Peroxisome</keyword>
<dbReference type="Pfam" id="PF00108">
    <property type="entry name" value="Thiolase_N"/>
    <property type="match status" value="1"/>
</dbReference>
<dbReference type="NCBIfam" id="NF005890">
    <property type="entry name" value="PRK07851.1"/>
    <property type="match status" value="1"/>
</dbReference>
<dbReference type="InterPro" id="IPR016039">
    <property type="entry name" value="Thiolase-like"/>
</dbReference>
<evidence type="ECO:0000313" key="12">
    <source>
        <dbReference type="EMBL" id="GAA4863626.1"/>
    </source>
</evidence>
<dbReference type="NCBIfam" id="TIGR01930">
    <property type="entry name" value="AcCoA-C-Actrans"/>
    <property type="match status" value="1"/>
</dbReference>
<evidence type="ECO:0000256" key="3">
    <source>
        <dbReference type="ARBA" id="ARBA00022679"/>
    </source>
</evidence>
<evidence type="ECO:0000256" key="4">
    <source>
        <dbReference type="ARBA" id="ARBA00022832"/>
    </source>
</evidence>
<keyword evidence="8 9" id="KW-0012">Acyltransferase</keyword>
<evidence type="ECO:0000256" key="1">
    <source>
        <dbReference type="ARBA" id="ARBA00004275"/>
    </source>
</evidence>
<keyword evidence="5" id="KW-0809">Transit peptide</keyword>
<keyword evidence="4" id="KW-0276">Fatty acid metabolism</keyword>
<dbReference type="PANTHER" id="PTHR43853:SF8">
    <property type="entry name" value="3-KETOACYL-COA THIOLASE, PEROXISOMAL"/>
    <property type="match status" value="1"/>
</dbReference>
<evidence type="ECO:0000256" key="2">
    <source>
        <dbReference type="ARBA" id="ARBA00010982"/>
    </source>
</evidence>
<keyword evidence="3 9" id="KW-0808">Transferase</keyword>
<dbReference type="InterPro" id="IPR050215">
    <property type="entry name" value="Thiolase-like_sf_Thiolase"/>
</dbReference>
<dbReference type="PANTHER" id="PTHR43853">
    <property type="entry name" value="3-KETOACYL-COA THIOLASE, PEROXISOMAL"/>
    <property type="match status" value="1"/>
</dbReference>
<reference evidence="13" key="1">
    <citation type="journal article" date="2019" name="Int. J. Syst. Evol. Microbiol.">
        <title>The Global Catalogue of Microorganisms (GCM) 10K type strain sequencing project: providing services to taxonomists for standard genome sequencing and annotation.</title>
        <authorList>
            <consortium name="The Broad Institute Genomics Platform"/>
            <consortium name="The Broad Institute Genome Sequencing Center for Infectious Disease"/>
            <person name="Wu L."/>
            <person name="Ma J."/>
        </authorList>
    </citation>
    <scope>NUCLEOTIDE SEQUENCE [LARGE SCALE GENOMIC DNA]</scope>
    <source>
        <strain evidence="13">JCM 17983</strain>
    </source>
</reference>
<keyword evidence="13" id="KW-1185">Reference proteome</keyword>
<dbReference type="InterPro" id="IPR020616">
    <property type="entry name" value="Thiolase_N"/>
</dbReference>
<dbReference type="Pfam" id="PF02803">
    <property type="entry name" value="Thiolase_C"/>
    <property type="match status" value="1"/>
</dbReference>
<dbReference type="CDD" id="cd00751">
    <property type="entry name" value="thiolase"/>
    <property type="match status" value="1"/>
</dbReference>
<protein>
    <submittedName>
        <fullName evidence="12">Acetyl-CoA C-acetyltransferase</fullName>
    </submittedName>
</protein>
<organism evidence="12 13">
    <name type="scientific">Actinomycetospora straminea</name>
    <dbReference type="NCBI Taxonomy" id="663607"/>
    <lineage>
        <taxon>Bacteria</taxon>
        <taxon>Bacillati</taxon>
        <taxon>Actinomycetota</taxon>
        <taxon>Actinomycetes</taxon>
        <taxon>Pseudonocardiales</taxon>
        <taxon>Pseudonocardiaceae</taxon>
        <taxon>Actinomycetospora</taxon>
    </lineage>
</organism>
<evidence type="ECO:0000256" key="9">
    <source>
        <dbReference type="RuleBase" id="RU003557"/>
    </source>
</evidence>
<evidence type="ECO:0000256" key="5">
    <source>
        <dbReference type="ARBA" id="ARBA00022946"/>
    </source>
</evidence>
<dbReference type="PROSITE" id="PS00737">
    <property type="entry name" value="THIOLASE_2"/>
    <property type="match status" value="1"/>
</dbReference>
<dbReference type="InterPro" id="IPR002155">
    <property type="entry name" value="Thiolase"/>
</dbReference>
<comment type="subcellular location">
    <subcellularLocation>
        <location evidence="1">Peroxisome</location>
    </subcellularLocation>
</comment>
<dbReference type="EMBL" id="BAABHQ010000002">
    <property type="protein sequence ID" value="GAA4863626.1"/>
    <property type="molecule type" value="Genomic_DNA"/>
</dbReference>
<evidence type="ECO:0000256" key="6">
    <source>
        <dbReference type="ARBA" id="ARBA00023098"/>
    </source>
</evidence>
<dbReference type="InterPro" id="IPR020613">
    <property type="entry name" value="Thiolase_CS"/>
</dbReference>
<gene>
    <name evidence="12" type="ORF">GCM10023203_09170</name>
</gene>
<feature type="domain" description="Thiolase N-terminal" evidence="10">
    <location>
        <begin position="9"/>
        <end position="278"/>
    </location>
</feature>
<dbReference type="RefSeq" id="WP_274229539.1">
    <property type="nucleotide sequence ID" value="NZ_BAABHQ010000002.1"/>
</dbReference>
<evidence type="ECO:0000313" key="13">
    <source>
        <dbReference type="Proteomes" id="UP001500457"/>
    </source>
</evidence>
<proteinExistence type="inferred from homology"/>
<sequence>MVDPGREAVIVSAVRSPIGRARKGSLAAMRPDDLTAQVVTAALDAVPALDPTEVEDLLLGCGLPGGEQGHNLARIVAVELGLDRLPGATITRYCSSSLQTARMAAHAIRAGEGDVFLAAGVETVSRFEKGNSDSLPDTHNPLFADAERRTAEVAAAGASEWHDPRADGLLPDPYIAMGQTAENVALAEGVSREEMDRFALRSQQNAARAQASGFWAREITPVRLPDGSVMEHDDSPRPSTTYEALADLKPVFRPDGRITAGNACPLNDGAAALVIMSAQRAEALGIAPLARIVSTAVSALSPEIMGLGPIEASARALARAGLGIGDVDLVEINEAFAAQVIPSARGLGMSDEDMEAKLNVHGGSIAVGHPFGMTGARIATTLLNGLRERDATLGLETMCVGGGQGMAMVLERLN</sequence>
<evidence type="ECO:0000259" key="11">
    <source>
        <dbReference type="Pfam" id="PF02803"/>
    </source>
</evidence>
<dbReference type="InterPro" id="IPR020617">
    <property type="entry name" value="Thiolase_C"/>
</dbReference>
<dbReference type="Gene3D" id="3.40.47.10">
    <property type="match status" value="1"/>
</dbReference>